<reference evidence="2 3" key="1">
    <citation type="submission" date="2016-10" db="EMBL/GenBank/DDBJ databases">
        <title>Genome sequence of Streptomyces sp. MUSC 1.</title>
        <authorList>
            <person name="Lee L.-H."/>
            <person name="Ser H.-L."/>
            <person name="Law J.W.-F."/>
        </authorList>
    </citation>
    <scope>NUCLEOTIDE SEQUENCE [LARGE SCALE GENOMIC DNA]</scope>
    <source>
        <strain evidence="2 3">MUSC 1</strain>
    </source>
</reference>
<dbReference type="RefSeq" id="WP_071378785.1">
    <property type="nucleotide sequence ID" value="NZ_MLYO01000007.1"/>
</dbReference>
<feature type="compositionally biased region" description="Basic and acidic residues" evidence="1">
    <location>
        <begin position="1"/>
        <end position="10"/>
    </location>
</feature>
<protein>
    <submittedName>
        <fullName evidence="2">Uncharacterized protein</fullName>
    </submittedName>
</protein>
<evidence type="ECO:0000313" key="3">
    <source>
        <dbReference type="Proteomes" id="UP000179642"/>
    </source>
</evidence>
<gene>
    <name evidence="2" type="ORF">BIV23_01155</name>
</gene>
<dbReference type="Proteomes" id="UP000179642">
    <property type="component" value="Unassembled WGS sequence"/>
</dbReference>
<proteinExistence type="predicted"/>
<feature type="region of interest" description="Disordered" evidence="1">
    <location>
        <begin position="1"/>
        <end position="29"/>
    </location>
</feature>
<organism evidence="2 3">
    <name type="scientific">Streptomyces monashensis</name>
    <dbReference type="NCBI Taxonomy" id="1678012"/>
    <lineage>
        <taxon>Bacteria</taxon>
        <taxon>Bacillati</taxon>
        <taxon>Actinomycetota</taxon>
        <taxon>Actinomycetes</taxon>
        <taxon>Kitasatosporales</taxon>
        <taxon>Streptomycetaceae</taxon>
        <taxon>Streptomyces</taxon>
    </lineage>
</organism>
<accession>A0A1S2QPM2</accession>
<comment type="caution">
    <text evidence="2">The sequence shown here is derived from an EMBL/GenBank/DDBJ whole genome shotgun (WGS) entry which is preliminary data.</text>
</comment>
<name>A0A1S2QPM2_9ACTN</name>
<dbReference type="OrthoDB" id="3496159at2"/>
<dbReference type="EMBL" id="MLYO01000007">
    <property type="protein sequence ID" value="OIK08102.1"/>
    <property type="molecule type" value="Genomic_DNA"/>
</dbReference>
<evidence type="ECO:0000313" key="2">
    <source>
        <dbReference type="EMBL" id="OIK08102.1"/>
    </source>
</evidence>
<evidence type="ECO:0000256" key="1">
    <source>
        <dbReference type="SAM" id="MobiDB-lite"/>
    </source>
</evidence>
<sequence length="442" mass="48484">MRAEWDDAHTDYAAPARPPGPASLSETPTQWREQLEHGTPNGWLLRGNTMLKTLASGRPIHLMHTTAALDAIRASGQLYAAAGCLVGSLYCAPLSPEPAGLRPHNMGAYLLETKQNRDVLVIEISTGAAVPVKGIDYLRLGRIHLRTYEEHRDCLTGAEDARLRKAAVERVRAASGFLDTLLAAACGSSPCPDAVFVDRLAATVPLVPFLGYLYFEVLSEYLMLHSISPQTKAYAEAGEMNNRLYKQLAFAAVESMHRLFDLALFAPGHDRLVDLIGEIEPALAPGLASYVHRRLPHLFACTALDASQDAAAVSFKDADFLTLARIAPYLLGQMVFREMRTEPRYPRLFPVFEQAKALQAYAYWNREGIPTPFNGFLPKGEIGVNLAYPHGSYAVWTAEVCERGLLHPVDQLDVTFIPRLTDLRATALGKAAFPTTPEPAAH</sequence>
<dbReference type="AlphaFoldDB" id="A0A1S2QPM2"/>
<keyword evidence="3" id="KW-1185">Reference proteome</keyword>